<dbReference type="GO" id="GO:0004145">
    <property type="term" value="F:diamine N-acetyltransferase activity"/>
    <property type="evidence" value="ECO:0007669"/>
    <property type="project" value="UniProtKB-EC"/>
</dbReference>
<dbReference type="InterPro" id="IPR050276">
    <property type="entry name" value="MshD_Acetyltransferase"/>
</dbReference>
<dbReference type="InterPro" id="IPR016181">
    <property type="entry name" value="Acyl_CoA_acyltransferase"/>
</dbReference>
<proteinExistence type="predicted"/>
<protein>
    <submittedName>
        <fullName evidence="2">Diamine N-acetyltransferase</fullName>
        <ecNumber evidence="2">2.3.1.57</ecNumber>
    </submittedName>
</protein>
<dbReference type="PANTHER" id="PTHR43617">
    <property type="entry name" value="L-AMINO ACID N-ACETYLTRANSFERASE"/>
    <property type="match status" value="1"/>
</dbReference>
<organism evidence="2 3">
    <name type="scientific">Paenibacillus lactis</name>
    <dbReference type="NCBI Taxonomy" id="228574"/>
    <lineage>
        <taxon>Bacteria</taxon>
        <taxon>Bacillati</taxon>
        <taxon>Bacillota</taxon>
        <taxon>Bacilli</taxon>
        <taxon>Bacillales</taxon>
        <taxon>Paenibacillaceae</taxon>
        <taxon>Paenibacillus</taxon>
    </lineage>
</organism>
<keyword evidence="2" id="KW-0808">Transferase</keyword>
<gene>
    <name evidence="2" type="ORF">J2Z18_002585</name>
</gene>
<dbReference type="PANTHER" id="PTHR43617:SF34">
    <property type="entry name" value="PUTATIVE-RELATED"/>
    <property type="match status" value="1"/>
</dbReference>
<dbReference type="EC" id="2.3.1.57" evidence="2"/>
<dbReference type="PROSITE" id="PS51186">
    <property type="entry name" value="GNAT"/>
    <property type="match status" value="1"/>
</dbReference>
<feature type="domain" description="N-acetyltransferase" evidence="1">
    <location>
        <begin position="12"/>
        <end position="155"/>
    </location>
</feature>
<evidence type="ECO:0000259" key="1">
    <source>
        <dbReference type="PROSITE" id="PS51186"/>
    </source>
</evidence>
<dbReference type="GeneID" id="95404573"/>
<name>A0ABS4FB54_9BACL</name>
<dbReference type="Pfam" id="PF00583">
    <property type="entry name" value="Acetyltransf_1"/>
    <property type="match status" value="1"/>
</dbReference>
<evidence type="ECO:0000313" key="2">
    <source>
        <dbReference type="EMBL" id="MBP1893483.1"/>
    </source>
</evidence>
<sequence>MSQVILKKITSENWREAIELSVSVEQQRFVASVTPPAAIALAKAYIRPDGRIVEPYGVYKQNQMVGFFNLHYTPASKEDYWLFHFFIDQRFQRKGIGAETINTLINFIKEFHPNCHRIRLTVHPNNDAGIKFYTKLGFTSENTLTYGEPTYSIVF</sequence>
<dbReference type="SUPFAM" id="SSF55729">
    <property type="entry name" value="Acyl-CoA N-acyltransferases (Nat)"/>
    <property type="match status" value="1"/>
</dbReference>
<dbReference type="RefSeq" id="WP_007127792.1">
    <property type="nucleotide sequence ID" value="NZ_CP139098.1"/>
</dbReference>
<comment type="caution">
    <text evidence="2">The sequence shown here is derived from an EMBL/GenBank/DDBJ whole genome shotgun (WGS) entry which is preliminary data.</text>
</comment>
<dbReference type="EMBL" id="JAGGKI010000005">
    <property type="protein sequence ID" value="MBP1893483.1"/>
    <property type="molecule type" value="Genomic_DNA"/>
</dbReference>
<dbReference type="CDD" id="cd04301">
    <property type="entry name" value="NAT_SF"/>
    <property type="match status" value="1"/>
</dbReference>
<dbReference type="Gene3D" id="3.40.630.30">
    <property type="match status" value="1"/>
</dbReference>
<dbReference type="InterPro" id="IPR000182">
    <property type="entry name" value="GNAT_dom"/>
</dbReference>
<dbReference type="Proteomes" id="UP000706926">
    <property type="component" value="Unassembled WGS sequence"/>
</dbReference>
<keyword evidence="3" id="KW-1185">Reference proteome</keyword>
<accession>A0ABS4FB54</accession>
<keyword evidence="2" id="KW-0012">Acyltransferase</keyword>
<reference evidence="2 3" key="1">
    <citation type="submission" date="2021-03" db="EMBL/GenBank/DDBJ databases">
        <title>Genomic Encyclopedia of Type Strains, Phase IV (KMG-IV): sequencing the most valuable type-strain genomes for metagenomic binning, comparative biology and taxonomic classification.</title>
        <authorList>
            <person name="Goeker M."/>
        </authorList>
    </citation>
    <scope>NUCLEOTIDE SEQUENCE [LARGE SCALE GENOMIC DNA]</scope>
    <source>
        <strain evidence="2 3">DSM 15596</strain>
    </source>
</reference>
<evidence type="ECO:0000313" key="3">
    <source>
        <dbReference type="Proteomes" id="UP000706926"/>
    </source>
</evidence>